<proteinExistence type="predicted"/>
<dbReference type="InterPro" id="IPR003673">
    <property type="entry name" value="CoA-Trfase_fam_III"/>
</dbReference>
<gene>
    <name evidence="2" type="ORF">HYZ11_06560</name>
</gene>
<accession>A0A932HZD0</accession>
<name>A0A932HZD0_UNCTE</name>
<comment type="caution">
    <text evidence="2">The sequence shown here is derived from an EMBL/GenBank/DDBJ whole genome shotgun (WGS) entry which is preliminary data.</text>
</comment>
<evidence type="ECO:0000313" key="2">
    <source>
        <dbReference type="EMBL" id="MBI3127248.1"/>
    </source>
</evidence>
<dbReference type="AlphaFoldDB" id="A0A932HZD0"/>
<dbReference type="SUPFAM" id="SSF89796">
    <property type="entry name" value="CoA-transferase family III (CaiB/BaiF)"/>
    <property type="match status" value="1"/>
</dbReference>
<organism evidence="2 3">
    <name type="scientific">Tectimicrobiota bacterium</name>
    <dbReference type="NCBI Taxonomy" id="2528274"/>
    <lineage>
        <taxon>Bacteria</taxon>
        <taxon>Pseudomonadati</taxon>
        <taxon>Nitrospinota/Tectimicrobiota group</taxon>
        <taxon>Candidatus Tectimicrobiota</taxon>
    </lineage>
</organism>
<sequence>MPAPLVGIRVLDLTRILAGPYCTMMLGDMGAEIIKVENPDGGDDTRAWGPPFLNGVSTYFISINRNKKSVTLDLKKERGKALLAGLIRASDVVVENFRPGTLDKLGFPWEEIHRLNPRAVFCSVSGFGQTGPRKSEPGFDVVIQGEGGVMSLTGEPDGPPAKVGASVADITAGMLAANGILLALFHRERTGEGQMVDVGMLDGQVALLTYHATGFFATGKVPPRRGNRHPSITPYETYKCRDGYFNLGVGNDSLWRRFCDAMSLTDIKQDPRFAVNANRVGNREALQAILDPFFAARDLQPTLAALRKAGVPCGPINTLDQVFAEPQVLAREMVVEVDVPQAGRTKVTGVPIKLSATPGAVRTPPPSLGQHTDEVLESVLKLDAAARKKLRDEGVV</sequence>
<reference evidence="2" key="1">
    <citation type="submission" date="2020-07" db="EMBL/GenBank/DDBJ databases">
        <title>Huge and variable diversity of episymbiotic CPR bacteria and DPANN archaea in groundwater ecosystems.</title>
        <authorList>
            <person name="He C.Y."/>
            <person name="Keren R."/>
            <person name="Whittaker M."/>
            <person name="Farag I.F."/>
            <person name="Doudna J."/>
            <person name="Cate J.H.D."/>
            <person name="Banfield J.F."/>
        </authorList>
    </citation>
    <scope>NUCLEOTIDE SEQUENCE</scope>
    <source>
        <strain evidence="2">NC_groundwater_763_Ag_S-0.2um_68_21</strain>
    </source>
</reference>
<dbReference type="PANTHER" id="PTHR48207">
    <property type="entry name" value="SUCCINATE--HYDROXYMETHYLGLUTARATE COA-TRANSFERASE"/>
    <property type="match status" value="1"/>
</dbReference>
<protein>
    <submittedName>
        <fullName evidence="2">CoA transferase</fullName>
    </submittedName>
</protein>
<dbReference type="Proteomes" id="UP000782312">
    <property type="component" value="Unassembled WGS sequence"/>
</dbReference>
<dbReference type="InterPro" id="IPR050483">
    <property type="entry name" value="CoA-transferase_III_domain"/>
</dbReference>
<dbReference type="Gene3D" id="3.30.1540.10">
    <property type="entry name" value="formyl-coa transferase, domain 3"/>
    <property type="match status" value="1"/>
</dbReference>
<dbReference type="Pfam" id="PF02515">
    <property type="entry name" value="CoA_transf_3"/>
    <property type="match status" value="1"/>
</dbReference>
<dbReference type="Gene3D" id="3.40.50.10540">
    <property type="entry name" value="Crotonobetainyl-coa:carnitine coa-transferase, domain 1"/>
    <property type="match status" value="1"/>
</dbReference>
<dbReference type="InterPro" id="IPR044855">
    <property type="entry name" value="CoA-Trfase_III_dom3_sf"/>
</dbReference>
<keyword evidence="1 2" id="KW-0808">Transferase</keyword>
<dbReference type="InterPro" id="IPR023606">
    <property type="entry name" value="CoA-Trfase_III_dom_1_sf"/>
</dbReference>
<evidence type="ECO:0000313" key="3">
    <source>
        <dbReference type="Proteomes" id="UP000782312"/>
    </source>
</evidence>
<dbReference type="EMBL" id="JACPUR010000017">
    <property type="protein sequence ID" value="MBI3127248.1"/>
    <property type="molecule type" value="Genomic_DNA"/>
</dbReference>
<dbReference type="GO" id="GO:0008410">
    <property type="term" value="F:CoA-transferase activity"/>
    <property type="evidence" value="ECO:0007669"/>
    <property type="project" value="TreeGrafter"/>
</dbReference>
<dbReference type="PANTHER" id="PTHR48207:SF3">
    <property type="entry name" value="SUCCINATE--HYDROXYMETHYLGLUTARATE COA-TRANSFERASE"/>
    <property type="match status" value="1"/>
</dbReference>
<evidence type="ECO:0000256" key="1">
    <source>
        <dbReference type="ARBA" id="ARBA00022679"/>
    </source>
</evidence>